<keyword evidence="6 12" id="KW-0812">Transmembrane</keyword>
<dbReference type="CDD" id="cd00082">
    <property type="entry name" value="HisKA"/>
    <property type="match status" value="1"/>
</dbReference>
<dbReference type="Pfam" id="PF02518">
    <property type="entry name" value="HATPase_c"/>
    <property type="match status" value="1"/>
</dbReference>
<evidence type="ECO:0000256" key="9">
    <source>
        <dbReference type="ARBA" id="ARBA00023012"/>
    </source>
</evidence>
<dbReference type="PROSITE" id="PS50109">
    <property type="entry name" value="HIS_KIN"/>
    <property type="match status" value="1"/>
</dbReference>
<evidence type="ECO:0000259" key="14">
    <source>
        <dbReference type="PROSITE" id="PS50885"/>
    </source>
</evidence>
<evidence type="ECO:0000256" key="8">
    <source>
        <dbReference type="ARBA" id="ARBA00022989"/>
    </source>
</evidence>
<dbReference type="Gene3D" id="3.30.565.10">
    <property type="entry name" value="Histidine kinase-like ATPase, C-terminal domain"/>
    <property type="match status" value="1"/>
</dbReference>
<comment type="catalytic activity">
    <reaction evidence="1">
        <text>ATP + protein L-histidine = ADP + protein N-phospho-L-histidine.</text>
        <dbReference type="EC" id="2.7.13.3"/>
    </reaction>
</comment>
<proteinExistence type="predicted"/>
<dbReference type="RefSeq" id="WP_205104347.1">
    <property type="nucleotide sequence ID" value="NZ_JACJJC010000025.1"/>
</dbReference>
<evidence type="ECO:0000256" key="10">
    <source>
        <dbReference type="ARBA" id="ARBA00023136"/>
    </source>
</evidence>
<evidence type="ECO:0000256" key="1">
    <source>
        <dbReference type="ARBA" id="ARBA00000085"/>
    </source>
</evidence>
<dbReference type="PANTHER" id="PTHR45436:SF15">
    <property type="entry name" value="SENSOR HISTIDINE KINASE CUSS"/>
    <property type="match status" value="1"/>
</dbReference>
<keyword evidence="4" id="KW-0597">Phosphoprotein</keyword>
<feature type="domain" description="HAMP" evidence="14">
    <location>
        <begin position="223"/>
        <end position="275"/>
    </location>
</feature>
<keyword evidence="9" id="KW-0902">Two-component regulatory system</keyword>
<dbReference type="InterPro" id="IPR003660">
    <property type="entry name" value="HAMP_dom"/>
</dbReference>
<keyword evidence="16" id="KW-1185">Reference proteome</keyword>
<dbReference type="SMART" id="SM00388">
    <property type="entry name" value="HisKA"/>
    <property type="match status" value="1"/>
</dbReference>
<dbReference type="InterPro" id="IPR036097">
    <property type="entry name" value="HisK_dim/P_sf"/>
</dbReference>
<dbReference type="InterPro" id="IPR003661">
    <property type="entry name" value="HisK_dim/P_dom"/>
</dbReference>
<protein>
    <recommendedName>
        <fullName evidence="3">histidine kinase</fullName>
        <ecNumber evidence="3">2.7.13.3</ecNumber>
    </recommendedName>
</protein>
<dbReference type="Proteomes" id="UP000715095">
    <property type="component" value="Unassembled WGS sequence"/>
</dbReference>
<name>A0ABS2DUR3_9BURK</name>
<evidence type="ECO:0000256" key="3">
    <source>
        <dbReference type="ARBA" id="ARBA00012438"/>
    </source>
</evidence>
<evidence type="ECO:0000313" key="16">
    <source>
        <dbReference type="Proteomes" id="UP000715095"/>
    </source>
</evidence>
<dbReference type="GO" id="GO:0016301">
    <property type="term" value="F:kinase activity"/>
    <property type="evidence" value="ECO:0007669"/>
    <property type="project" value="UniProtKB-KW"/>
</dbReference>
<evidence type="ECO:0000256" key="11">
    <source>
        <dbReference type="SAM" id="MobiDB-lite"/>
    </source>
</evidence>
<dbReference type="PROSITE" id="PS50885">
    <property type="entry name" value="HAMP"/>
    <property type="match status" value="1"/>
</dbReference>
<dbReference type="SUPFAM" id="SSF47384">
    <property type="entry name" value="Homodimeric domain of signal transducing histidine kinase"/>
    <property type="match status" value="1"/>
</dbReference>
<keyword evidence="5" id="KW-0808">Transferase</keyword>
<keyword evidence="8 12" id="KW-1133">Transmembrane helix</keyword>
<sequence length="517" mass="55796">MKIPHAFRALKDRLKDCRARVAEASAPPAQPASGTANERKAHPSLVRRAARLSAGLVALFLVFSSAVLFAVSYHEAAEHQDDVLEETAGILARTNVVFRETPPAFEVLYMDDDDFEERYLLDDSDPRAGVAQGDEILVNTLHKSGRALRLRPAYDIPGGHSTVEIGGERWRILLLGLKNGHRVAVAQKTDDVWEEALNDALSSAIPILLFTGLLGLTLGWVLKRMTAPVRSLRETLAAKTGEDLAPVVDEAIPSEIQPLVDAVNGLLSRVGELREREARFVADAAHELRSPLAALSLQAERLSKEQLSPAARERVDNLRRVIDRAVRQVNQLLVLKRAQASATGAASAASGAASADAAAAPAADIAAAIGRAVEDVWPDIERKRLEFEVEGLDDDASDDDRLLPISEDDLFTILRNLLENAARYTPEGGAIRLRCELGRKRITVRDTGPGIASEERGRVFDPFYRVLGTGVTGTGLGLAIVKTLAEKYGWRVTLADAAPTAAPGAKGLAVTIEPCED</sequence>
<dbReference type="PRINTS" id="PR00344">
    <property type="entry name" value="BCTRLSENSOR"/>
</dbReference>
<dbReference type="Gene3D" id="1.10.287.130">
    <property type="match status" value="1"/>
</dbReference>
<feature type="domain" description="Histidine kinase" evidence="13">
    <location>
        <begin position="283"/>
        <end position="513"/>
    </location>
</feature>
<comment type="subcellular location">
    <subcellularLocation>
        <location evidence="2">Membrane</location>
        <topology evidence="2">Multi-pass membrane protein</topology>
    </subcellularLocation>
</comment>
<feature type="transmembrane region" description="Helical" evidence="12">
    <location>
        <begin position="49"/>
        <end position="71"/>
    </location>
</feature>
<comment type="caution">
    <text evidence="15">The sequence shown here is derived from an EMBL/GenBank/DDBJ whole genome shotgun (WGS) entry which is preliminary data.</text>
</comment>
<evidence type="ECO:0000313" key="15">
    <source>
        <dbReference type="EMBL" id="MBM6704892.1"/>
    </source>
</evidence>
<evidence type="ECO:0000256" key="5">
    <source>
        <dbReference type="ARBA" id="ARBA00022679"/>
    </source>
</evidence>
<dbReference type="Pfam" id="PF00512">
    <property type="entry name" value="HisKA"/>
    <property type="match status" value="1"/>
</dbReference>
<organism evidence="15 16">
    <name type="scientific">Sutterella massiliensis</name>
    <dbReference type="NCBI Taxonomy" id="1816689"/>
    <lineage>
        <taxon>Bacteria</taxon>
        <taxon>Pseudomonadati</taxon>
        <taxon>Pseudomonadota</taxon>
        <taxon>Betaproteobacteria</taxon>
        <taxon>Burkholderiales</taxon>
        <taxon>Sutterellaceae</taxon>
        <taxon>Sutterella</taxon>
    </lineage>
</organism>
<keyword evidence="10 12" id="KW-0472">Membrane</keyword>
<dbReference type="CDD" id="cd00075">
    <property type="entry name" value="HATPase"/>
    <property type="match status" value="1"/>
</dbReference>
<evidence type="ECO:0000256" key="6">
    <source>
        <dbReference type="ARBA" id="ARBA00022692"/>
    </source>
</evidence>
<reference evidence="15 16" key="1">
    <citation type="journal article" date="2021" name="Sci. Rep.">
        <title>The distribution of antibiotic resistance genes in chicken gut microbiota commensals.</title>
        <authorList>
            <person name="Juricova H."/>
            <person name="Matiasovicova J."/>
            <person name="Kubasova T."/>
            <person name="Cejkova D."/>
            <person name="Rychlik I."/>
        </authorList>
    </citation>
    <scope>NUCLEOTIDE SEQUENCE [LARGE SCALE GENOMIC DNA]</scope>
    <source>
        <strain evidence="15 16">An829</strain>
    </source>
</reference>
<dbReference type="InterPro" id="IPR005467">
    <property type="entry name" value="His_kinase_dom"/>
</dbReference>
<feature type="compositionally biased region" description="Low complexity" evidence="11">
    <location>
        <begin position="22"/>
        <end position="36"/>
    </location>
</feature>
<evidence type="ECO:0000256" key="2">
    <source>
        <dbReference type="ARBA" id="ARBA00004141"/>
    </source>
</evidence>
<evidence type="ECO:0000256" key="7">
    <source>
        <dbReference type="ARBA" id="ARBA00022777"/>
    </source>
</evidence>
<dbReference type="SUPFAM" id="SSF55874">
    <property type="entry name" value="ATPase domain of HSP90 chaperone/DNA topoisomerase II/histidine kinase"/>
    <property type="match status" value="1"/>
</dbReference>
<dbReference type="PANTHER" id="PTHR45436">
    <property type="entry name" value="SENSOR HISTIDINE KINASE YKOH"/>
    <property type="match status" value="1"/>
</dbReference>
<feature type="transmembrane region" description="Helical" evidence="12">
    <location>
        <begin position="200"/>
        <end position="222"/>
    </location>
</feature>
<dbReference type="InterPro" id="IPR004358">
    <property type="entry name" value="Sig_transdc_His_kin-like_C"/>
</dbReference>
<evidence type="ECO:0000256" key="12">
    <source>
        <dbReference type="SAM" id="Phobius"/>
    </source>
</evidence>
<dbReference type="SMART" id="SM00387">
    <property type="entry name" value="HATPase_c"/>
    <property type="match status" value="1"/>
</dbReference>
<dbReference type="InterPro" id="IPR050428">
    <property type="entry name" value="TCS_sensor_his_kinase"/>
</dbReference>
<evidence type="ECO:0000256" key="4">
    <source>
        <dbReference type="ARBA" id="ARBA00022553"/>
    </source>
</evidence>
<dbReference type="InterPro" id="IPR003594">
    <property type="entry name" value="HATPase_dom"/>
</dbReference>
<evidence type="ECO:0000259" key="13">
    <source>
        <dbReference type="PROSITE" id="PS50109"/>
    </source>
</evidence>
<gene>
    <name evidence="15" type="ORF">H6A60_10435</name>
</gene>
<dbReference type="EMBL" id="JACJJC010000025">
    <property type="protein sequence ID" value="MBM6704892.1"/>
    <property type="molecule type" value="Genomic_DNA"/>
</dbReference>
<accession>A0ABS2DUR3</accession>
<feature type="region of interest" description="Disordered" evidence="11">
    <location>
        <begin position="21"/>
        <end position="41"/>
    </location>
</feature>
<dbReference type="InterPro" id="IPR036890">
    <property type="entry name" value="HATPase_C_sf"/>
</dbReference>
<dbReference type="EC" id="2.7.13.3" evidence="3"/>
<keyword evidence="7 15" id="KW-0418">Kinase</keyword>